<dbReference type="AlphaFoldDB" id="J9DE39"/>
<dbReference type="NCBIfam" id="TIGR01730">
    <property type="entry name" value="RND_mfp"/>
    <property type="match status" value="1"/>
</dbReference>
<dbReference type="Pfam" id="PF25944">
    <property type="entry name" value="Beta-barrel_RND"/>
    <property type="match status" value="1"/>
</dbReference>
<dbReference type="EMBL" id="AMCI01000001">
    <property type="protein sequence ID" value="EJX11291.1"/>
    <property type="molecule type" value="Genomic_DNA"/>
</dbReference>
<evidence type="ECO:0000259" key="3">
    <source>
        <dbReference type="Pfam" id="PF25876"/>
    </source>
</evidence>
<dbReference type="Pfam" id="PF25876">
    <property type="entry name" value="HH_MFP_RND"/>
    <property type="match status" value="1"/>
</dbReference>
<dbReference type="Pfam" id="PF25917">
    <property type="entry name" value="BSH_RND"/>
    <property type="match status" value="1"/>
</dbReference>
<gene>
    <name evidence="7" type="ORF">EVA_00040</name>
</gene>
<accession>J9DE39</accession>
<dbReference type="Gene3D" id="2.40.420.20">
    <property type="match status" value="1"/>
</dbReference>
<feature type="domain" description="Multidrug resistance protein MdtA-like barrel-sandwich hybrid" evidence="4">
    <location>
        <begin position="46"/>
        <end position="180"/>
    </location>
</feature>
<comment type="caution">
    <text evidence="7">The sequence shown here is derived from an EMBL/GenBank/DDBJ whole genome shotgun (WGS) entry which is preliminary data.</text>
</comment>
<evidence type="ECO:0000256" key="1">
    <source>
        <dbReference type="ARBA" id="ARBA00004196"/>
    </source>
</evidence>
<dbReference type="InterPro" id="IPR058626">
    <property type="entry name" value="MdtA-like_b-barrel"/>
</dbReference>
<dbReference type="Pfam" id="PF25967">
    <property type="entry name" value="RND-MFP_C"/>
    <property type="match status" value="1"/>
</dbReference>
<dbReference type="PANTHER" id="PTHR30158:SF10">
    <property type="entry name" value="CATION EFFLUX PUMP"/>
    <property type="match status" value="1"/>
</dbReference>
<evidence type="ECO:0000256" key="2">
    <source>
        <dbReference type="SAM" id="Coils"/>
    </source>
</evidence>
<sequence length="399" mass="43054">MCTACGSPATEGSEPKALPVQVACPVVREVTLTRDYPGYLESETFVDLVGRVNGTLQRKCFTPGGRVHRGQLLFVIEPTLYEDEVRQAEAALKTARAQADYAASSYVRMQEAVKSEAVSRIQCLEAESRVAETQAAVSRAEAALETARTRLSYCYVKAPCDGLIDRCPYAVGTYIGGGAQPVRLATVYQDRRMYAYFEVSDNQYLTFLLDQAAAEKIPAAAHYVTLQVGNEGQRTWEGKLDYLSPEVTTSTGTLSLRAVLENPEGVLRPGQYVKVNLPYAQVSKAILVPDASVGTDQLGRYLYVVNDSNVVQYRPVKVGELLPDGYRIISSGLLPSERYVTQALLKVRQGLRVQPEPSTPAVSSGVASPLPVAGTPPVASTASGAPAVVEKNLPVSISK</sequence>
<keyword evidence="2" id="KW-0175">Coiled coil</keyword>
<evidence type="ECO:0000259" key="5">
    <source>
        <dbReference type="Pfam" id="PF25944"/>
    </source>
</evidence>
<reference evidence="7" key="1">
    <citation type="journal article" date="2012" name="PLoS ONE">
        <title>Gene sets for utilization of primary and secondary nutrition supplies in the distal gut of endangered iberian lynx.</title>
        <authorList>
            <person name="Alcaide M."/>
            <person name="Messina E."/>
            <person name="Richter M."/>
            <person name="Bargiela R."/>
            <person name="Peplies J."/>
            <person name="Huws S.A."/>
            <person name="Newbold C.J."/>
            <person name="Golyshin P.N."/>
            <person name="Simon M.A."/>
            <person name="Lopez G."/>
            <person name="Yakimov M.M."/>
            <person name="Ferrer M."/>
        </authorList>
    </citation>
    <scope>NUCLEOTIDE SEQUENCE</scope>
</reference>
<evidence type="ECO:0000259" key="4">
    <source>
        <dbReference type="Pfam" id="PF25917"/>
    </source>
</evidence>
<dbReference type="GO" id="GO:0046677">
    <property type="term" value="P:response to antibiotic"/>
    <property type="evidence" value="ECO:0007669"/>
    <property type="project" value="TreeGrafter"/>
</dbReference>
<dbReference type="InterPro" id="IPR058624">
    <property type="entry name" value="MdtA-like_HH"/>
</dbReference>
<dbReference type="InterPro" id="IPR058625">
    <property type="entry name" value="MdtA-like_BSH"/>
</dbReference>
<feature type="coiled-coil region" evidence="2">
    <location>
        <begin position="123"/>
        <end position="150"/>
    </location>
</feature>
<dbReference type="SUPFAM" id="SSF111369">
    <property type="entry name" value="HlyD-like secretion proteins"/>
    <property type="match status" value="1"/>
</dbReference>
<evidence type="ECO:0000313" key="7">
    <source>
        <dbReference type="EMBL" id="EJX11291.1"/>
    </source>
</evidence>
<feature type="domain" description="Multidrug resistance protein MdtA-like alpha-helical hairpin" evidence="3">
    <location>
        <begin position="86"/>
        <end position="153"/>
    </location>
</feature>
<organism evidence="7">
    <name type="scientific">gut metagenome</name>
    <dbReference type="NCBI Taxonomy" id="749906"/>
    <lineage>
        <taxon>unclassified sequences</taxon>
        <taxon>metagenomes</taxon>
        <taxon>organismal metagenomes</taxon>
    </lineage>
</organism>
<proteinExistence type="predicted"/>
<dbReference type="Gene3D" id="2.40.30.170">
    <property type="match status" value="1"/>
</dbReference>
<dbReference type="GO" id="GO:0022857">
    <property type="term" value="F:transmembrane transporter activity"/>
    <property type="evidence" value="ECO:0007669"/>
    <property type="project" value="InterPro"/>
</dbReference>
<feature type="domain" description="Multidrug resistance protein MdtA-like C-terminal permuted SH3" evidence="6">
    <location>
        <begin position="285"/>
        <end position="342"/>
    </location>
</feature>
<dbReference type="GO" id="GO:0005886">
    <property type="term" value="C:plasma membrane"/>
    <property type="evidence" value="ECO:0007669"/>
    <property type="project" value="TreeGrafter"/>
</dbReference>
<dbReference type="InterPro" id="IPR006143">
    <property type="entry name" value="RND_pump_MFP"/>
</dbReference>
<dbReference type="GO" id="GO:0030313">
    <property type="term" value="C:cell envelope"/>
    <property type="evidence" value="ECO:0007669"/>
    <property type="project" value="UniProtKB-SubCell"/>
</dbReference>
<dbReference type="PANTHER" id="PTHR30158">
    <property type="entry name" value="ACRA/E-RELATED COMPONENT OF DRUG EFFLUX TRANSPORTER"/>
    <property type="match status" value="1"/>
</dbReference>
<dbReference type="Gene3D" id="2.40.50.100">
    <property type="match status" value="1"/>
</dbReference>
<evidence type="ECO:0000259" key="6">
    <source>
        <dbReference type="Pfam" id="PF25967"/>
    </source>
</evidence>
<protein>
    <submittedName>
        <fullName evidence="7">Cation efflux pump</fullName>
    </submittedName>
</protein>
<dbReference type="InterPro" id="IPR058627">
    <property type="entry name" value="MdtA-like_C"/>
</dbReference>
<name>J9DE39_9ZZZZ</name>
<comment type="subcellular location">
    <subcellularLocation>
        <location evidence="1">Cell envelope</location>
    </subcellularLocation>
</comment>
<dbReference type="Gene3D" id="1.10.287.470">
    <property type="entry name" value="Helix hairpin bin"/>
    <property type="match status" value="1"/>
</dbReference>
<feature type="domain" description="Multidrug resistance protein MdtA-like beta-barrel" evidence="5">
    <location>
        <begin position="193"/>
        <end position="277"/>
    </location>
</feature>